<dbReference type="AlphaFoldDB" id="A0ABD6JCX5"/>
<reference evidence="3 4" key="1">
    <citation type="journal article" date="2020" name="Food Funct.">
        <title>Screening of Lactobacillus salivarius strains from the feces of Chinese populations and the evaluation of their effects against intestinal inflammation in mice.</title>
        <authorList>
            <person name="Zhai Q."/>
            <person name="Shen X."/>
            <person name="Cen S."/>
            <person name="Zhang C."/>
            <person name="Tian F."/>
            <person name="Zhao J."/>
            <person name="Zhang H."/>
            <person name="Xue Y."/>
            <person name="Chen W."/>
        </authorList>
    </citation>
    <scope>NUCLEOTIDE SEQUENCE [LARGE SCALE GENOMIC DNA]</scope>
    <source>
        <strain evidence="3 4">FZJTZ28M4.scaf</strain>
    </source>
</reference>
<dbReference type="RefSeq" id="WP_161017696.1">
    <property type="nucleotide sequence ID" value="NZ_VSTU01000026.1"/>
</dbReference>
<protein>
    <recommendedName>
        <fullName evidence="2">Regulatory protein YycH-like domain-containing protein</fullName>
    </recommendedName>
</protein>
<evidence type="ECO:0000259" key="2">
    <source>
        <dbReference type="Pfam" id="PF09648"/>
    </source>
</evidence>
<evidence type="ECO:0000313" key="4">
    <source>
        <dbReference type="Proteomes" id="UP000471300"/>
    </source>
</evidence>
<keyword evidence="1" id="KW-1133">Transmembrane helix</keyword>
<gene>
    <name evidence="3" type="ORF">FYL06_09405</name>
</gene>
<feature type="transmembrane region" description="Helical" evidence="1">
    <location>
        <begin position="6"/>
        <end position="26"/>
    </location>
</feature>
<name>A0ABD6JCX5_9LACO</name>
<feature type="domain" description="Regulatory protein YycH-like" evidence="2">
    <location>
        <begin position="36"/>
        <end position="260"/>
    </location>
</feature>
<keyword evidence="1" id="KW-0812">Transmembrane</keyword>
<accession>A0ABD6JCX5</accession>
<evidence type="ECO:0000313" key="3">
    <source>
        <dbReference type="EMBL" id="MYZ67145.1"/>
    </source>
</evidence>
<dbReference type="Pfam" id="PF09648">
    <property type="entry name" value="YycI"/>
    <property type="match status" value="1"/>
</dbReference>
<dbReference type="EMBL" id="VSTU01000026">
    <property type="protein sequence ID" value="MYZ67145.1"/>
    <property type="molecule type" value="Genomic_DNA"/>
</dbReference>
<dbReference type="Gene3D" id="2.40.128.690">
    <property type="entry name" value="YycH protein, domain 3-like"/>
    <property type="match status" value="1"/>
</dbReference>
<comment type="caution">
    <text evidence="3">The sequence shown here is derived from an EMBL/GenBank/DDBJ whole genome shotgun (WGS) entry which is preliminary data.</text>
</comment>
<evidence type="ECO:0000256" key="1">
    <source>
        <dbReference type="SAM" id="Phobius"/>
    </source>
</evidence>
<sequence length="267" mass="30718">MNFRRIEWIFFLAFIVLDIFLIFTYFQQNWSVVSIKNSNQGANETIMKSIRNDQIEINPILSNRASEGYYLASPPNSDDLKNKADTDLRYVTWTYNDHKLTGDFTTLIKINDSDNPQKTLNSVVDDASLIIHGKDYAYSKELSSKNTIVYTQMVHGKPIYTPEGQLRFTVKGGYVVGYTQRHLAKIHQLREVKKTISQRRAVILLYQYNKIPANSTVKWVKLGYTKLLTANNNTILIPTWNVKIKSDSSGIVQYRRLNAFTGAIMDD</sequence>
<proteinExistence type="predicted"/>
<keyword evidence="1" id="KW-0472">Membrane</keyword>
<organism evidence="3 4">
    <name type="scientific">Ligilactobacillus salivarius</name>
    <dbReference type="NCBI Taxonomy" id="1624"/>
    <lineage>
        <taxon>Bacteria</taxon>
        <taxon>Bacillati</taxon>
        <taxon>Bacillota</taxon>
        <taxon>Bacilli</taxon>
        <taxon>Lactobacillales</taxon>
        <taxon>Lactobacillaceae</taxon>
        <taxon>Ligilactobacillus</taxon>
    </lineage>
</organism>
<dbReference type="InterPro" id="IPR018604">
    <property type="entry name" value="YycI-like"/>
</dbReference>
<dbReference type="Proteomes" id="UP000471300">
    <property type="component" value="Unassembled WGS sequence"/>
</dbReference>